<feature type="compositionally biased region" description="Basic residues" evidence="9">
    <location>
        <begin position="366"/>
        <end position="380"/>
    </location>
</feature>
<comment type="caution">
    <text evidence="10">The sequence shown here is derived from an EMBL/GenBank/DDBJ whole genome shotgun (WGS) entry which is preliminary data.</text>
</comment>
<evidence type="ECO:0000256" key="2">
    <source>
        <dbReference type="ARBA" id="ARBA00007276"/>
    </source>
</evidence>
<protein>
    <recommendedName>
        <fullName evidence="3 8">DNA replication regulator SLD2</fullName>
    </recommendedName>
</protein>
<dbReference type="InterPro" id="IPR040203">
    <property type="entry name" value="Sld2"/>
</dbReference>
<feature type="compositionally biased region" description="Polar residues" evidence="9">
    <location>
        <begin position="208"/>
        <end position="220"/>
    </location>
</feature>
<dbReference type="GO" id="GO:0003697">
    <property type="term" value="F:single-stranded DNA binding"/>
    <property type="evidence" value="ECO:0007669"/>
    <property type="project" value="TreeGrafter"/>
</dbReference>
<evidence type="ECO:0000313" key="10">
    <source>
        <dbReference type="EMBL" id="CAG8972615.1"/>
    </source>
</evidence>
<dbReference type="AlphaFoldDB" id="A0A9N9PYB1"/>
<comment type="similarity">
    <text evidence="2 8">Belongs to the SLD2 family.</text>
</comment>
<dbReference type="Pfam" id="PF11719">
    <property type="entry name" value="Drc1-Sld2"/>
    <property type="match status" value="1"/>
</dbReference>
<dbReference type="InterPro" id="IPR021110">
    <property type="entry name" value="DNA_rep_checkpnt_protein"/>
</dbReference>
<organism evidence="10 11">
    <name type="scientific">Hymenoscyphus albidus</name>
    <dbReference type="NCBI Taxonomy" id="595503"/>
    <lineage>
        <taxon>Eukaryota</taxon>
        <taxon>Fungi</taxon>
        <taxon>Dikarya</taxon>
        <taxon>Ascomycota</taxon>
        <taxon>Pezizomycotina</taxon>
        <taxon>Leotiomycetes</taxon>
        <taxon>Helotiales</taxon>
        <taxon>Helotiaceae</taxon>
        <taxon>Hymenoscyphus</taxon>
    </lineage>
</organism>
<feature type="compositionally biased region" description="Acidic residues" evidence="9">
    <location>
        <begin position="340"/>
        <end position="355"/>
    </location>
</feature>
<keyword evidence="4 8" id="KW-0235">DNA replication</keyword>
<proteinExistence type="inferred from homology"/>
<feature type="compositionally biased region" description="Pro residues" evidence="9">
    <location>
        <begin position="307"/>
        <end position="317"/>
    </location>
</feature>
<feature type="region of interest" description="Disordered" evidence="9">
    <location>
        <begin position="294"/>
        <end position="467"/>
    </location>
</feature>
<dbReference type="GO" id="GO:1902977">
    <property type="term" value="P:mitotic DNA replication preinitiation complex assembly"/>
    <property type="evidence" value="ECO:0007669"/>
    <property type="project" value="TreeGrafter"/>
</dbReference>
<dbReference type="CDD" id="cd22289">
    <property type="entry name" value="RecQL4_SLD2_NTD"/>
    <property type="match status" value="1"/>
</dbReference>
<evidence type="ECO:0000256" key="4">
    <source>
        <dbReference type="ARBA" id="ARBA00022705"/>
    </source>
</evidence>
<evidence type="ECO:0000256" key="1">
    <source>
        <dbReference type="ARBA" id="ARBA00004123"/>
    </source>
</evidence>
<dbReference type="GO" id="GO:0000727">
    <property type="term" value="P:double-strand break repair via break-induced replication"/>
    <property type="evidence" value="ECO:0007669"/>
    <property type="project" value="TreeGrafter"/>
</dbReference>
<feature type="region of interest" description="Disordered" evidence="9">
    <location>
        <begin position="150"/>
        <end position="256"/>
    </location>
</feature>
<evidence type="ECO:0000256" key="7">
    <source>
        <dbReference type="ARBA" id="ARBA00025253"/>
    </source>
</evidence>
<evidence type="ECO:0000256" key="6">
    <source>
        <dbReference type="ARBA" id="ARBA00023306"/>
    </source>
</evidence>
<dbReference type="FunFam" id="1.10.10.1460:FF:000001">
    <property type="entry name" value="DNA replication regulator Sld2"/>
    <property type="match status" value="1"/>
</dbReference>
<keyword evidence="6 8" id="KW-0131">Cell cycle</keyword>
<comment type="subcellular location">
    <subcellularLocation>
        <location evidence="1 8">Nucleus</location>
    </subcellularLocation>
</comment>
<comment type="function">
    <text evidence="7 8">Has a role in the initiation of DNA replication. Required at S-phase checkpoint.</text>
</comment>
<evidence type="ECO:0000256" key="5">
    <source>
        <dbReference type="ARBA" id="ARBA00023242"/>
    </source>
</evidence>
<dbReference type="GO" id="GO:0003688">
    <property type="term" value="F:DNA replication origin binding"/>
    <property type="evidence" value="ECO:0007669"/>
    <property type="project" value="TreeGrafter"/>
</dbReference>
<feature type="compositionally biased region" description="Polar residues" evidence="9">
    <location>
        <begin position="90"/>
        <end position="99"/>
    </location>
</feature>
<dbReference type="OrthoDB" id="8775810at2759"/>
<name>A0A9N9PYB1_9HELO</name>
<dbReference type="GO" id="GO:0006270">
    <property type="term" value="P:DNA replication initiation"/>
    <property type="evidence" value="ECO:0007669"/>
    <property type="project" value="UniProtKB-UniRule"/>
</dbReference>
<dbReference type="GO" id="GO:0031261">
    <property type="term" value="C:DNA replication preinitiation complex"/>
    <property type="evidence" value="ECO:0007669"/>
    <property type="project" value="TreeGrafter"/>
</dbReference>
<dbReference type="PANTHER" id="PTHR28124">
    <property type="entry name" value="DNA REPLICATION REGULATOR SLD2"/>
    <property type="match status" value="1"/>
</dbReference>
<gene>
    <name evidence="10" type="ORF">HYALB_00005384</name>
</gene>
<evidence type="ECO:0000256" key="9">
    <source>
        <dbReference type="SAM" id="MobiDB-lite"/>
    </source>
</evidence>
<evidence type="ECO:0000313" key="11">
    <source>
        <dbReference type="Proteomes" id="UP000701801"/>
    </source>
</evidence>
<evidence type="ECO:0000256" key="3">
    <source>
        <dbReference type="ARBA" id="ARBA00018363"/>
    </source>
</evidence>
<feature type="region of interest" description="Disordered" evidence="9">
    <location>
        <begin position="62"/>
        <end position="109"/>
    </location>
</feature>
<sequence length="506" mass="56486">MQEQEKAEWTEKSVGIRAELKIWERTFAAENNGQKASREDIKKHPEIAAKYKEYNKLRDIISGKIPPPKLEPLHQTPKKRKYEGRETSSSKRQIIQTPSRGVINPWDVDPYDSPSVVRNLFTPLKRTAIGPTPQKDGQVLGLFDLLAEDVSPSKSDTGKNGTAPPIQATPRRSKSHQDISLKPRRTPASTSKRRMLDAFATPLKNRDLNGQGSKTPSSVSKLHFATPSFLRRDSQRIHLPPVDENEQGPISPQMVRLPRKPYVRGLSSILAGLRKQEDDVADEELDILREMEMEMENKPAPGKGNPKPAPKAVPKPIPANITGDEILVADSQPGFPLGGFDDEAQFDSNPEEETTNLDRNGQPLKVYKKKGQKRTTRRVTMKPTRTKPSSKAPADFDSDDELAGHHPSDTIPETQNANPDEGEGFADSARNFASDDEQSEYTASEGGTRYRRPNQTKSKVMGRDGKIRRVAKKVTAAAHQNFKRLKLRNSGAKGGVAHNSRFRRRK</sequence>
<keyword evidence="11" id="KW-1185">Reference proteome</keyword>
<dbReference type="Proteomes" id="UP000701801">
    <property type="component" value="Unassembled WGS sequence"/>
</dbReference>
<dbReference type="Gene3D" id="1.10.10.1460">
    <property type="match status" value="1"/>
</dbReference>
<dbReference type="EMBL" id="CAJVRM010000049">
    <property type="protein sequence ID" value="CAG8972615.1"/>
    <property type="molecule type" value="Genomic_DNA"/>
</dbReference>
<evidence type="ECO:0000256" key="8">
    <source>
        <dbReference type="RuleBase" id="RU367067"/>
    </source>
</evidence>
<keyword evidence="5 8" id="KW-0539">Nucleus</keyword>
<feature type="region of interest" description="Disordered" evidence="9">
    <location>
        <begin position="486"/>
        <end position="506"/>
    </location>
</feature>
<dbReference type="PANTHER" id="PTHR28124:SF1">
    <property type="entry name" value="DNA REPLICATION REGULATOR SLD2"/>
    <property type="match status" value="1"/>
</dbReference>
<reference evidence="10" key="1">
    <citation type="submission" date="2021-07" db="EMBL/GenBank/DDBJ databases">
        <authorList>
            <person name="Durling M."/>
        </authorList>
    </citation>
    <scope>NUCLEOTIDE SEQUENCE</scope>
</reference>
<accession>A0A9N9PYB1</accession>